<dbReference type="EMBL" id="GBRH01193867">
    <property type="protein sequence ID" value="JAE04029.1"/>
    <property type="molecule type" value="Transcribed_RNA"/>
</dbReference>
<name>A0A0A9EYH3_ARUDO</name>
<organism evidence="1">
    <name type="scientific">Arundo donax</name>
    <name type="common">Giant reed</name>
    <name type="synonym">Donax arundinaceus</name>
    <dbReference type="NCBI Taxonomy" id="35708"/>
    <lineage>
        <taxon>Eukaryota</taxon>
        <taxon>Viridiplantae</taxon>
        <taxon>Streptophyta</taxon>
        <taxon>Embryophyta</taxon>
        <taxon>Tracheophyta</taxon>
        <taxon>Spermatophyta</taxon>
        <taxon>Magnoliopsida</taxon>
        <taxon>Liliopsida</taxon>
        <taxon>Poales</taxon>
        <taxon>Poaceae</taxon>
        <taxon>PACMAD clade</taxon>
        <taxon>Arundinoideae</taxon>
        <taxon>Arundineae</taxon>
        <taxon>Arundo</taxon>
    </lineage>
</organism>
<accession>A0A0A9EYH3</accession>
<evidence type="ECO:0000313" key="1">
    <source>
        <dbReference type="EMBL" id="JAE04029.1"/>
    </source>
</evidence>
<protein>
    <submittedName>
        <fullName evidence="1">Uncharacterized protein</fullName>
    </submittedName>
</protein>
<reference evidence="1" key="2">
    <citation type="journal article" date="2015" name="Data Brief">
        <title>Shoot transcriptome of the giant reed, Arundo donax.</title>
        <authorList>
            <person name="Barrero R.A."/>
            <person name="Guerrero F.D."/>
            <person name="Moolhuijzen P."/>
            <person name="Goolsby J.A."/>
            <person name="Tidwell J."/>
            <person name="Bellgard S.E."/>
            <person name="Bellgard M.I."/>
        </authorList>
    </citation>
    <scope>NUCLEOTIDE SEQUENCE</scope>
    <source>
        <tissue evidence="1">Shoot tissue taken approximately 20 cm above the soil surface</tissue>
    </source>
</reference>
<dbReference type="AlphaFoldDB" id="A0A0A9EYH3"/>
<sequence length="94" mass="11098">MVRRTRPMLRKVIPMRRTLEWMHCGCGRFWIDARSKDSMWLNFCGHYLTVLQCLEADAQCMDLDDLPCMLYKFAGPNGLSGLIWLQIEYFDGNF</sequence>
<reference evidence="1" key="1">
    <citation type="submission" date="2014-09" db="EMBL/GenBank/DDBJ databases">
        <authorList>
            <person name="Magalhaes I.L.F."/>
            <person name="Oliveira U."/>
            <person name="Santos F.R."/>
            <person name="Vidigal T.H.D.A."/>
            <person name="Brescovit A.D."/>
            <person name="Santos A.J."/>
        </authorList>
    </citation>
    <scope>NUCLEOTIDE SEQUENCE</scope>
    <source>
        <tissue evidence="1">Shoot tissue taken approximately 20 cm above the soil surface</tissue>
    </source>
</reference>
<proteinExistence type="predicted"/>